<dbReference type="PROSITE" id="PS51257">
    <property type="entry name" value="PROKAR_LIPOPROTEIN"/>
    <property type="match status" value="1"/>
</dbReference>
<gene>
    <name evidence="1" type="ORF">SAMN04487910_2057</name>
</gene>
<evidence type="ECO:0000313" key="1">
    <source>
        <dbReference type="EMBL" id="SEL21978.1"/>
    </source>
</evidence>
<proteinExistence type="predicted"/>
<dbReference type="AlphaFoldDB" id="A0A1H7NG74"/>
<protein>
    <recommendedName>
        <fullName evidence="3">Lipoprotein</fullName>
    </recommendedName>
</protein>
<dbReference type="EMBL" id="FOAB01000003">
    <property type="protein sequence ID" value="SEL21978.1"/>
    <property type="molecule type" value="Genomic_DNA"/>
</dbReference>
<dbReference type="Proteomes" id="UP000198521">
    <property type="component" value="Unassembled WGS sequence"/>
</dbReference>
<dbReference type="STRING" id="1038014.SAMN04487910_2057"/>
<keyword evidence="2" id="KW-1185">Reference proteome</keyword>
<name>A0A1H7NG74_AQUAM</name>
<sequence>MIKVKTIVGSIILFIYIFSFSSCSRKNQNLQLVEGFYNQLNHSNYSELSEFIGDSIKMIEGDYTMNYSKNDYYKFFQWDSVFTPKYEILAIKETDNKVEIKVSKICSRIKFLNQKPIISKEVIEIKNQKIYKIRNVEMDSDFKLWNTKKNEMVPWIKKNHPQLDGFINDQTKTGAENYLKAIALYKEYKN</sequence>
<evidence type="ECO:0000313" key="2">
    <source>
        <dbReference type="Proteomes" id="UP000198521"/>
    </source>
</evidence>
<accession>A0A1H7NG74</accession>
<organism evidence="1 2">
    <name type="scientific">Aquimarina amphilecti</name>
    <dbReference type="NCBI Taxonomy" id="1038014"/>
    <lineage>
        <taxon>Bacteria</taxon>
        <taxon>Pseudomonadati</taxon>
        <taxon>Bacteroidota</taxon>
        <taxon>Flavobacteriia</taxon>
        <taxon>Flavobacteriales</taxon>
        <taxon>Flavobacteriaceae</taxon>
        <taxon>Aquimarina</taxon>
    </lineage>
</organism>
<reference evidence="1 2" key="1">
    <citation type="submission" date="2016-10" db="EMBL/GenBank/DDBJ databases">
        <authorList>
            <person name="de Groot N.N."/>
        </authorList>
    </citation>
    <scope>NUCLEOTIDE SEQUENCE [LARGE SCALE GENOMIC DNA]</scope>
    <source>
        <strain evidence="1 2">DSM 25232</strain>
    </source>
</reference>
<evidence type="ECO:0008006" key="3">
    <source>
        <dbReference type="Google" id="ProtNLM"/>
    </source>
</evidence>